<protein>
    <submittedName>
        <fullName evidence="2">Uncharacterized protein</fullName>
    </submittedName>
</protein>
<comment type="caution">
    <text evidence="2">The sequence shown here is derived from an EMBL/GenBank/DDBJ whole genome shotgun (WGS) entry which is preliminary data.</text>
</comment>
<keyword evidence="3" id="KW-1185">Reference proteome</keyword>
<reference evidence="2 3" key="1">
    <citation type="submission" date="2021-06" db="EMBL/GenBank/DDBJ databases">
        <authorList>
            <person name="Palmer J.M."/>
        </authorList>
    </citation>
    <scope>NUCLEOTIDE SEQUENCE [LARGE SCALE GENOMIC DNA]</scope>
    <source>
        <strain evidence="2 3">CL_MEX2019</strain>
        <tissue evidence="2">Muscle</tissue>
    </source>
</reference>
<feature type="region of interest" description="Disordered" evidence="1">
    <location>
        <begin position="23"/>
        <end position="48"/>
    </location>
</feature>
<evidence type="ECO:0000313" key="3">
    <source>
        <dbReference type="Proteomes" id="UP001352852"/>
    </source>
</evidence>
<accession>A0ABU7F981</accession>
<dbReference type="Proteomes" id="UP001352852">
    <property type="component" value="Unassembled WGS sequence"/>
</dbReference>
<gene>
    <name evidence="2" type="ORF">CHARACLAT_033026</name>
</gene>
<evidence type="ECO:0000256" key="1">
    <source>
        <dbReference type="SAM" id="MobiDB-lite"/>
    </source>
</evidence>
<feature type="region of interest" description="Disordered" evidence="1">
    <location>
        <begin position="54"/>
        <end position="73"/>
    </location>
</feature>
<sequence length="133" mass="14533">MTPNNARSPAVIFSRVGLRQKENMRWSSSVSGPGGSGRHHGGTHGRTSALRCLLSGRGRGGGKAESSTGRRRFRQGAVPLTPQCTKLSPVTGRDLIPVQLNSFNHPRRSSRHTNQTHRKEINAFERLHPSTCS</sequence>
<evidence type="ECO:0000313" key="2">
    <source>
        <dbReference type="EMBL" id="MED6295559.1"/>
    </source>
</evidence>
<name>A0ABU7F981_9TELE</name>
<proteinExistence type="predicted"/>
<dbReference type="EMBL" id="JAHUTJ010080219">
    <property type="protein sequence ID" value="MED6295559.1"/>
    <property type="molecule type" value="Genomic_DNA"/>
</dbReference>
<organism evidence="2 3">
    <name type="scientific">Characodon lateralis</name>
    <dbReference type="NCBI Taxonomy" id="208331"/>
    <lineage>
        <taxon>Eukaryota</taxon>
        <taxon>Metazoa</taxon>
        <taxon>Chordata</taxon>
        <taxon>Craniata</taxon>
        <taxon>Vertebrata</taxon>
        <taxon>Euteleostomi</taxon>
        <taxon>Actinopterygii</taxon>
        <taxon>Neopterygii</taxon>
        <taxon>Teleostei</taxon>
        <taxon>Neoteleostei</taxon>
        <taxon>Acanthomorphata</taxon>
        <taxon>Ovalentaria</taxon>
        <taxon>Atherinomorphae</taxon>
        <taxon>Cyprinodontiformes</taxon>
        <taxon>Goodeidae</taxon>
        <taxon>Characodon</taxon>
    </lineage>
</organism>